<dbReference type="InterPro" id="IPR043968">
    <property type="entry name" value="SGNH"/>
</dbReference>
<keyword evidence="4" id="KW-0012">Acyltransferase</keyword>
<feature type="transmembrane region" description="Helical" evidence="1">
    <location>
        <begin position="124"/>
        <end position="142"/>
    </location>
</feature>
<dbReference type="PANTHER" id="PTHR23028:SF53">
    <property type="entry name" value="ACYL_TRANSF_3 DOMAIN-CONTAINING PROTEIN"/>
    <property type="match status" value="1"/>
</dbReference>
<organism evidence="4 5">
    <name type="scientific">Pseudoduganella aquatica</name>
    <dbReference type="NCBI Taxonomy" id="2660641"/>
    <lineage>
        <taxon>Bacteria</taxon>
        <taxon>Pseudomonadati</taxon>
        <taxon>Pseudomonadota</taxon>
        <taxon>Betaproteobacteria</taxon>
        <taxon>Burkholderiales</taxon>
        <taxon>Oxalobacteraceae</taxon>
        <taxon>Telluria group</taxon>
        <taxon>Pseudoduganella</taxon>
    </lineage>
</organism>
<dbReference type="AlphaFoldDB" id="A0A7X4HI79"/>
<evidence type="ECO:0000259" key="2">
    <source>
        <dbReference type="Pfam" id="PF01757"/>
    </source>
</evidence>
<keyword evidence="4" id="KW-0808">Transferase</keyword>
<dbReference type="Proteomes" id="UP000450676">
    <property type="component" value="Unassembled WGS sequence"/>
</dbReference>
<dbReference type="InterPro" id="IPR002656">
    <property type="entry name" value="Acyl_transf_3_dom"/>
</dbReference>
<dbReference type="GO" id="GO:0009103">
    <property type="term" value="P:lipopolysaccharide biosynthetic process"/>
    <property type="evidence" value="ECO:0007669"/>
    <property type="project" value="TreeGrafter"/>
</dbReference>
<dbReference type="Pfam" id="PF01757">
    <property type="entry name" value="Acyl_transf_3"/>
    <property type="match status" value="1"/>
</dbReference>
<dbReference type="GO" id="GO:0016747">
    <property type="term" value="F:acyltransferase activity, transferring groups other than amino-acyl groups"/>
    <property type="evidence" value="ECO:0007669"/>
    <property type="project" value="InterPro"/>
</dbReference>
<evidence type="ECO:0000259" key="3">
    <source>
        <dbReference type="Pfam" id="PF19040"/>
    </source>
</evidence>
<dbReference type="PANTHER" id="PTHR23028">
    <property type="entry name" value="ACETYLTRANSFERASE"/>
    <property type="match status" value="1"/>
</dbReference>
<feature type="domain" description="SGNH" evidence="3">
    <location>
        <begin position="187"/>
        <end position="405"/>
    </location>
</feature>
<feature type="transmembrane region" description="Helical" evidence="1">
    <location>
        <begin position="86"/>
        <end position="104"/>
    </location>
</feature>
<dbReference type="EMBL" id="WWCU01000095">
    <property type="protein sequence ID" value="MYN11479.1"/>
    <property type="molecule type" value="Genomic_DNA"/>
</dbReference>
<evidence type="ECO:0000313" key="5">
    <source>
        <dbReference type="Proteomes" id="UP000450676"/>
    </source>
</evidence>
<feature type="non-terminal residue" evidence="4">
    <location>
        <position position="1"/>
    </location>
</feature>
<evidence type="ECO:0000313" key="4">
    <source>
        <dbReference type="EMBL" id="MYN11479.1"/>
    </source>
</evidence>
<reference evidence="4 5" key="1">
    <citation type="submission" date="2019-12" db="EMBL/GenBank/DDBJ databases">
        <title>Novel species isolated from a subtropical stream in China.</title>
        <authorList>
            <person name="Lu H."/>
        </authorList>
    </citation>
    <scope>NUCLEOTIDE SEQUENCE [LARGE SCALE GENOMIC DNA]</scope>
    <source>
        <strain evidence="4 5">FT127W</strain>
    </source>
</reference>
<dbReference type="GO" id="GO:0016020">
    <property type="term" value="C:membrane"/>
    <property type="evidence" value="ECO:0007669"/>
    <property type="project" value="TreeGrafter"/>
</dbReference>
<name>A0A7X4HI79_9BURK</name>
<protein>
    <submittedName>
        <fullName evidence="4">Acyltransferase family protein</fullName>
    </submittedName>
</protein>
<keyword evidence="1" id="KW-0472">Membrane</keyword>
<sequence length="444" mass="48056">LAAAGAVLALGALALLRRELPYPGLNTLAPCLGAALLLYAGSRSNPLSALLGLPWLAAVGRMSYSLYLWHWPVLSLLRYRYGALDAHATAAALLLVFVLAWLTWRYVEQPLHRRGAPGLRAAAARYYAGPAAAFLALGLYSYSSEGVPGRFDPAARELLASYSFERDLAGACAIKSGAYQGVTLDYLVQRCVAGDPRAPGASLLLFGDSHANHFKPWLEQLARDGGMRLAYFVEGACSAIDLYQGEPGGPTPCQRRNADLLAMAPHFRYVALASRWQYLGREQDFARALDTALGRIERAGAVPLLLKDTPTVAPDLPRCVLQRQRGWLPAARNCNMPRALVEAEQGSMDRVIDALRAAHPSLIVIDPKRVMCGPDECLTAIGRTALYKDDNHLNLAASRLLGQRYLALAGNPLRARPWPPSSARVSTVKAGARQLGEIEHIPPP</sequence>
<feature type="domain" description="Acyltransferase 3" evidence="2">
    <location>
        <begin position="4"/>
        <end position="104"/>
    </location>
</feature>
<dbReference type="RefSeq" id="WP_161075736.1">
    <property type="nucleotide sequence ID" value="NZ_WWCU01000095.1"/>
</dbReference>
<accession>A0A7X4HI79</accession>
<keyword evidence="1" id="KW-0812">Transmembrane</keyword>
<feature type="transmembrane region" description="Helical" evidence="1">
    <location>
        <begin position="47"/>
        <end position="66"/>
    </location>
</feature>
<gene>
    <name evidence="4" type="ORF">GTP77_29670</name>
</gene>
<proteinExistence type="predicted"/>
<dbReference type="InterPro" id="IPR050879">
    <property type="entry name" value="Acyltransferase_3"/>
</dbReference>
<dbReference type="Pfam" id="PF19040">
    <property type="entry name" value="SGNH"/>
    <property type="match status" value="1"/>
</dbReference>
<comment type="caution">
    <text evidence="4">The sequence shown here is derived from an EMBL/GenBank/DDBJ whole genome shotgun (WGS) entry which is preliminary data.</text>
</comment>
<keyword evidence="1" id="KW-1133">Transmembrane helix</keyword>
<feature type="transmembrane region" description="Helical" evidence="1">
    <location>
        <begin position="24"/>
        <end position="40"/>
    </location>
</feature>
<keyword evidence="5" id="KW-1185">Reference proteome</keyword>
<evidence type="ECO:0000256" key="1">
    <source>
        <dbReference type="SAM" id="Phobius"/>
    </source>
</evidence>